<name>A0A4R0GVW8_9ACTN</name>
<sequence>MSQSHNLQPEDLPLEDLQPAAPLTAVPTRTTDRTGARAAQEDPAPTHTDATEAPMAVPTPTSSKATPQPVPHPEPTTPDTPTSTDTATPTAAGTPMPTATAAETAVAEAAAAAGTDVLGMLAAVAQPRLASVSGGLGGHTVPATARYAGELTDGALALRLQAITRLGVASAPRHLSSIDALATPQPHTAPAPAPSPEEHGNALTAVAPEEQDRAAIALARGEHGGATIAPAPEAQSSAAVVPALEGHGGAATEQGRTLSVVPPGAGAMHTVAAPGQPDGAQASLKTTDTTSTDTTPTNTAADTSSNITSADVTSRTTSGNGSGVVEGVAGGGAVVGEGRGGVARPDLRAGAAPVLPEVRVWGARMAQAVSEVLAGDRPISQLVRFTDDVVFMELNRRVRQLGMNSTAGTRGAKEKSTVRSVRVFMPEPCIAEVAAHVRHGQRSRAVAFRLEVRRNRWVCTALELG</sequence>
<dbReference type="Pfam" id="PF20060">
    <property type="entry name" value="DUF6459"/>
    <property type="match status" value="1"/>
</dbReference>
<comment type="caution">
    <text evidence="2">The sequence shown here is derived from an EMBL/GenBank/DDBJ whole genome shotgun (WGS) entry which is preliminary data.</text>
</comment>
<organism evidence="2 3">
    <name type="scientific">Kribbella soli</name>
    <dbReference type="NCBI Taxonomy" id="1124743"/>
    <lineage>
        <taxon>Bacteria</taxon>
        <taxon>Bacillati</taxon>
        <taxon>Actinomycetota</taxon>
        <taxon>Actinomycetes</taxon>
        <taxon>Propionibacteriales</taxon>
        <taxon>Kribbellaceae</taxon>
        <taxon>Kribbella</taxon>
    </lineage>
</organism>
<dbReference type="InterPro" id="IPR045596">
    <property type="entry name" value="DUF6459"/>
</dbReference>
<feature type="compositionally biased region" description="Pro residues" evidence="1">
    <location>
        <begin position="68"/>
        <end position="78"/>
    </location>
</feature>
<feature type="region of interest" description="Disordered" evidence="1">
    <location>
        <begin position="273"/>
        <end position="325"/>
    </location>
</feature>
<keyword evidence="3" id="KW-1185">Reference proteome</keyword>
<proteinExistence type="predicted"/>
<feature type="region of interest" description="Disordered" evidence="1">
    <location>
        <begin position="1"/>
        <end position="101"/>
    </location>
</feature>
<dbReference type="OrthoDB" id="3266345at2"/>
<dbReference type="Proteomes" id="UP000292346">
    <property type="component" value="Unassembled WGS sequence"/>
</dbReference>
<dbReference type="AlphaFoldDB" id="A0A4R0GVW8"/>
<feature type="compositionally biased region" description="Low complexity" evidence="1">
    <location>
        <begin position="79"/>
        <end position="101"/>
    </location>
</feature>
<gene>
    <name evidence="2" type="ORF">E0H45_41710</name>
</gene>
<feature type="compositionally biased region" description="Polar residues" evidence="1">
    <location>
        <begin position="307"/>
        <end position="317"/>
    </location>
</feature>
<evidence type="ECO:0000313" key="3">
    <source>
        <dbReference type="Proteomes" id="UP000292346"/>
    </source>
</evidence>
<accession>A0A4R0GVW8</accession>
<reference evidence="2 3" key="1">
    <citation type="submission" date="2019-02" db="EMBL/GenBank/DDBJ databases">
        <title>Kribbella capetownensis sp. nov. and Kribbella speibonae sp. nov., isolated from soil.</title>
        <authorList>
            <person name="Curtis S.M."/>
            <person name="Norton I."/>
            <person name="Everest G.J."/>
            <person name="Meyers P.R."/>
        </authorList>
    </citation>
    <scope>NUCLEOTIDE SEQUENCE [LARGE SCALE GENOMIC DNA]</scope>
    <source>
        <strain evidence="2 3">KCTC 29219</strain>
    </source>
</reference>
<protein>
    <submittedName>
        <fullName evidence="2">Uncharacterized protein</fullName>
    </submittedName>
</protein>
<evidence type="ECO:0000256" key="1">
    <source>
        <dbReference type="SAM" id="MobiDB-lite"/>
    </source>
</evidence>
<feature type="compositionally biased region" description="Low complexity" evidence="1">
    <location>
        <begin position="286"/>
        <end position="306"/>
    </location>
</feature>
<dbReference type="EMBL" id="SJJZ01000006">
    <property type="protein sequence ID" value="TCC01981.1"/>
    <property type="molecule type" value="Genomic_DNA"/>
</dbReference>
<evidence type="ECO:0000313" key="2">
    <source>
        <dbReference type="EMBL" id="TCC01981.1"/>
    </source>
</evidence>
<dbReference type="RefSeq" id="WP_131348225.1">
    <property type="nucleotide sequence ID" value="NZ_SJJZ01000006.1"/>
</dbReference>